<feature type="compositionally biased region" description="Low complexity" evidence="1">
    <location>
        <begin position="242"/>
        <end position="252"/>
    </location>
</feature>
<dbReference type="AlphaFoldDB" id="A0A6B2MBX6"/>
<accession>A0A6B2MBX6</accession>
<gene>
    <name evidence="2" type="ORF">GFJ35_13080</name>
</gene>
<evidence type="ECO:0000313" key="2">
    <source>
        <dbReference type="EMBL" id="NDV73010.1"/>
    </source>
</evidence>
<protein>
    <recommendedName>
        <fullName evidence="3">RecT family protein</fullName>
    </recommendedName>
</protein>
<feature type="region of interest" description="Disordered" evidence="1">
    <location>
        <begin position="328"/>
        <end position="352"/>
    </location>
</feature>
<reference evidence="2" key="1">
    <citation type="submission" date="2019-11" db="EMBL/GenBank/DDBJ databases">
        <title>Burkholderia cenocepacia CF.</title>
        <authorList>
            <person name="Vianna E.F."/>
            <person name="Marques E.A."/>
            <person name="Albano R.M."/>
            <person name="Leao R.S."/>
        </authorList>
    </citation>
    <scope>NUCLEOTIDE SEQUENCE</scope>
    <source>
        <strain evidence="2">MS-2140</strain>
    </source>
</reference>
<comment type="caution">
    <text evidence="2">The sequence shown here is derived from an EMBL/GenBank/DDBJ whole genome shotgun (WGS) entry which is preliminary data.</text>
</comment>
<organism evidence="2">
    <name type="scientific">Burkholderia cenocepacia</name>
    <dbReference type="NCBI Taxonomy" id="95486"/>
    <lineage>
        <taxon>Bacteria</taxon>
        <taxon>Pseudomonadati</taxon>
        <taxon>Pseudomonadota</taxon>
        <taxon>Betaproteobacteria</taxon>
        <taxon>Burkholderiales</taxon>
        <taxon>Burkholderiaceae</taxon>
        <taxon>Burkholderia</taxon>
        <taxon>Burkholderia cepacia complex</taxon>
    </lineage>
</organism>
<evidence type="ECO:0008006" key="3">
    <source>
        <dbReference type="Google" id="ProtNLM"/>
    </source>
</evidence>
<dbReference type="RefSeq" id="WP_163123799.1">
    <property type="nucleotide sequence ID" value="NZ_JAAEAM010000012.1"/>
</dbReference>
<dbReference type="EMBL" id="JAAEAM010000012">
    <property type="protein sequence ID" value="NDV73010.1"/>
    <property type="molecule type" value="Genomic_DNA"/>
</dbReference>
<name>A0A6B2MBX6_9BURK</name>
<sequence length="352" mass="37994">MSTPTTLEAIRNPAPREASLPPVRAGFFDLQGFELLQRVAKAFASSSLVPAHYQNNVANCMIALNLARRLGADELMVMQNLYIVHGNPGWSSKFLIASVNTCGRFETLRYEWRGTEGSDDFGCRAWTIEKSTGERLNGTWIDWKMVKAEGWNKKNGSKWLTMPDQMFVYRSAAFWQRAYAPEISMGLSSQEELIDTVEVRADGTVAVTSTLEELRNGRAQPADEVPRGADPAQTGPSTESRAAGAPAAATRADPVDDQDGPSEDGDHGQGDFDFDVAGLVCGIREDIESASTAEDLDLARSAIAGVPDEAAKADLNAAASARMRAITAAAEQAQQQPRAGAARRTRTPISAD</sequence>
<feature type="compositionally biased region" description="Low complexity" evidence="1">
    <location>
        <begin position="328"/>
        <end position="340"/>
    </location>
</feature>
<feature type="region of interest" description="Disordered" evidence="1">
    <location>
        <begin position="210"/>
        <end position="273"/>
    </location>
</feature>
<proteinExistence type="predicted"/>
<evidence type="ECO:0000256" key="1">
    <source>
        <dbReference type="SAM" id="MobiDB-lite"/>
    </source>
</evidence>